<accession>V8N4R1</accession>
<feature type="transmembrane region" description="Helical" evidence="2">
    <location>
        <begin position="32"/>
        <end position="50"/>
    </location>
</feature>
<dbReference type="EMBL" id="AZIM01009789">
    <property type="protein sequence ID" value="ETE57115.1"/>
    <property type="molecule type" value="Genomic_DNA"/>
</dbReference>
<evidence type="ECO:0000256" key="1">
    <source>
        <dbReference type="SAM" id="MobiDB-lite"/>
    </source>
</evidence>
<reference evidence="3 4" key="1">
    <citation type="journal article" date="2013" name="Proc. Natl. Acad. Sci. U.S.A.">
        <title>The king cobra genome reveals dynamic gene evolution and adaptation in the snake venom system.</title>
        <authorList>
            <person name="Vonk F.J."/>
            <person name="Casewell N.R."/>
            <person name="Henkel C.V."/>
            <person name="Heimberg A.M."/>
            <person name="Jansen H.J."/>
            <person name="McCleary R.J."/>
            <person name="Kerkkamp H.M."/>
            <person name="Vos R.A."/>
            <person name="Guerreiro I."/>
            <person name="Calvete J.J."/>
            <person name="Wuster W."/>
            <person name="Woods A.E."/>
            <person name="Logan J.M."/>
            <person name="Harrison R.A."/>
            <person name="Castoe T.A."/>
            <person name="de Koning A.P."/>
            <person name="Pollock D.D."/>
            <person name="Yandell M."/>
            <person name="Calderon D."/>
            <person name="Renjifo C."/>
            <person name="Currier R.B."/>
            <person name="Salgado D."/>
            <person name="Pla D."/>
            <person name="Sanz L."/>
            <person name="Hyder A.S."/>
            <person name="Ribeiro J.M."/>
            <person name="Arntzen J.W."/>
            <person name="van den Thillart G.E."/>
            <person name="Boetzer M."/>
            <person name="Pirovano W."/>
            <person name="Dirks R.P."/>
            <person name="Spaink H.P."/>
            <person name="Duboule D."/>
            <person name="McGlinn E."/>
            <person name="Kini R.M."/>
            <person name="Richardson M.K."/>
        </authorList>
    </citation>
    <scope>NUCLEOTIDE SEQUENCE</scope>
    <source>
        <tissue evidence="3">Blood</tissue>
    </source>
</reference>
<dbReference type="Proteomes" id="UP000018936">
    <property type="component" value="Unassembled WGS sequence"/>
</dbReference>
<keyword evidence="2" id="KW-0812">Transmembrane</keyword>
<comment type="caution">
    <text evidence="3">The sequence shown here is derived from an EMBL/GenBank/DDBJ whole genome shotgun (WGS) entry which is preliminary data.</text>
</comment>
<sequence>MDPPTDLQSPDGPASALNKTDLNEAGELQMPQMFSIPFAGFLQHILQGRTRRRGRRRRKKEKEKKKK</sequence>
<keyword evidence="4" id="KW-1185">Reference proteome</keyword>
<evidence type="ECO:0000256" key="2">
    <source>
        <dbReference type="SAM" id="Phobius"/>
    </source>
</evidence>
<dbReference type="AlphaFoldDB" id="V8N4R1"/>
<feature type="region of interest" description="Disordered" evidence="1">
    <location>
        <begin position="46"/>
        <end position="67"/>
    </location>
</feature>
<protein>
    <submittedName>
        <fullName evidence="3">Uncharacterized protein</fullName>
    </submittedName>
</protein>
<name>V8N4R1_OPHHA</name>
<proteinExistence type="predicted"/>
<organism evidence="3 4">
    <name type="scientific">Ophiophagus hannah</name>
    <name type="common">King cobra</name>
    <name type="synonym">Naja hannah</name>
    <dbReference type="NCBI Taxonomy" id="8665"/>
    <lineage>
        <taxon>Eukaryota</taxon>
        <taxon>Metazoa</taxon>
        <taxon>Chordata</taxon>
        <taxon>Craniata</taxon>
        <taxon>Vertebrata</taxon>
        <taxon>Euteleostomi</taxon>
        <taxon>Lepidosauria</taxon>
        <taxon>Squamata</taxon>
        <taxon>Bifurcata</taxon>
        <taxon>Unidentata</taxon>
        <taxon>Episquamata</taxon>
        <taxon>Toxicofera</taxon>
        <taxon>Serpentes</taxon>
        <taxon>Colubroidea</taxon>
        <taxon>Elapidae</taxon>
        <taxon>Elapinae</taxon>
        <taxon>Ophiophagus</taxon>
    </lineage>
</organism>
<feature type="compositionally biased region" description="Basic residues" evidence="1">
    <location>
        <begin position="49"/>
        <end position="67"/>
    </location>
</feature>
<evidence type="ECO:0000313" key="4">
    <source>
        <dbReference type="Proteomes" id="UP000018936"/>
    </source>
</evidence>
<feature type="non-terminal residue" evidence="3">
    <location>
        <position position="1"/>
    </location>
</feature>
<keyword evidence="2" id="KW-0472">Membrane</keyword>
<keyword evidence="2" id="KW-1133">Transmembrane helix</keyword>
<evidence type="ECO:0000313" key="3">
    <source>
        <dbReference type="EMBL" id="ETE57115.1"/>
    </source>
</evidence>
<gene>
    <name evidence="3" type="ORF">L345_17171</name>
</gene>